<evidence type="ECO:0000313" key="2">
    <source>
        <dbReference type="EMBL" id="CAK9112727.1"/>
    </source>
</evidence>
<evidence type="ECO:0000256" key="1">
    <source>
        <dbReference type="SAM" id="SignalP"/>
    </source>
</evidence>
<keyword evidence="1" id="KW-0732">Signal</keyword>
<dbReference type="EMBL" id="CAXAMN010027761">
    <property type="protein sequence ID" value="CAK9112727.1"/>
    <property type="molecule type" value="Genomic_DNA"/>
</dbReference>
<keyword evidence="3" id="KW-1185">Reference proteome</keyword>
<feature type="signal peptide" evidence="1">
    <location>
        <begin position="1"/>
        <end position="25"/>
    </location>
</feature>
<dbReference type="Proteomes" id="UP001642484">
    <property type="component" value="Unassembled WGS sequence"/>
</dbReference>
<accession>A0ABP0SK48</accession>
<reference evidence="2 3" key="1">
    <citation type="submission" date="2024-02" db="EMBL/GenBank/DDBJ databases">
        <authorList>
            <person name="Chen Y."/>
            <person name="Shah S."/>
            <person name="Dougan E. K."/>
            <person name="Thang M."/>
            <person name="Chan C."/>
        </authorList>
    </citation>
    <scope>NUCLEOTIDE SEQUENCE [LARGE SCALE GENOMIC DNA]</scope>
</reference>
<proteinExistence type="predicted"/>
<name>A0ABP0SK48_9DINO</name>
<organism evidence="2 3">
    <name type="scientific">Durusdinium trenchii</name>
    <dbReference type="NCBI Taxonomy" id="1381693"/>
    <lineage>
        <taxon>Eukaryota</taxon>
        <taxon>Sar</taxon>
        <taxon>Alveolata</taxon>
        <taxon>Dinophyceae</taxon>
        <taxon>Suessiales</taxon>
        <taxon>Symbiodiniaceae</taxon>
        <taxon>Durusdinium</taxon>
    </lineage>
</organism>
<comment type="caution">
    <text evidence="2">The sequence shown here is derived from an EMBL/GenBank/DDBJ whole genome shotgun (WGS) entry which is preliminary data.</text>
</comment>
<evidence type="ECO:0000313" key="3">
    <source>
        <dbReference type="Proteomes" id="UP001642484"/>
    </source>
</evidence>
<feature type="chain" id="PRO_5045392379" evidence="1">
    <location>
        <begin position="26"/>
        <end position="1098"/>
    </location>
</feature>
<gene>
    <name evidence="2" type="ORF">CCMP2556_LOCUS52233</name>
</gene>
<sequence>MWAMLPGRGPKKVFWLAFTWLPCCAHVVVWNLTSAAVLPRRNQDVQFYCGAACETLLELKLARDCASPGGAATHLRLGQEAGVRWARLDASSLTAGMQYSVCLSRVDTAAFEDTGETVFVSPIQEVQPLMVQPSSSQEFSITCVPGCTSSTELFLALDCADRTGAPRAALTGFRRFWSVTMDLSSLSFGLYKICADIDGAGASVLLAGDTGLSLRTAGPTSVQVVSIVGAPSQRLPLSCSGCSRSTALYLLDTGSACSSENTGLHLGTAPTSTSSVLLTGAGSQWDAIIDATSMTTGKDYKLCVDLDGLSRELAFVDTGLTVQITSITGVVSATFHVGGATDLELTTDLSDGSLPNAYAYVGAECSTAFSSSAGERNTVEQTVLGVVNGVISFPLVVTGLVQGKFYRACIDEDGPNAQGFVDVGVPIYVTGVTAVTPSGVARATNQQLEVICDPCSTSTMLYLTSTSCSALITNGDPEVLSGEDIERQTIATAIAAGTAVNLWTWAVDATSLAPGRQFHVCADVDGAGPYPFGDTALRIYTSPFSEVVTKGINVAELQTVYVRCATGCSETARAYLALRSNTPSNLFVKECDSSVTEGYMASYGNENTGSVSLVHKSGDLWAIENIDATSLIAGRYYGICVDMDGAVSTLGFGDTGFMIYVSGLEGISPSAIRQEFAQEIQLTCPYCNPGNDITQGYISLECDITLYFGFDLPATAGVNSPTNRLPGPGGVTSADATKLYIDARELDLGGVYHLCMDLDGSNAKMGMGDTSFFVYVTTMTAINPWGILPAQNQTVVMTCPTGCSDASAAYVGSYCDETVSNGEMKAVTGERTAHGSFTKPRMTPGKHYSLCTDLDGSNTHLPWGNADLPIYISPVNKTWYNGFYSSATAELRLNCERCSIESRVYIIDEQYFCDHLDFGGQKTGSADQSSSVATTPLGGTAGVVLAFLDSTALTPGLRFRICMDLDGVATDYSFGDTGLQVYMASVTASGGTISAAAGQVLTITCSGCSTDTMAYLAINCDGTIADGSIAATFMNTAAVNLAGASPEWTATIDASHLQAGRHYTLCTDLDGSTGTKPMGANDLFWYVTGPGVTQALHE</sequence>
<protein>
    <submittedName>
        <fullName evidence="2">Uncharacterized protein</fullName>
    </submittedName>
</protein>